<dbReference type="Proteomes" id="UP001239462">
    <property type="component" value="Unassembled WGS sequence"/>
</dbReference>
<evidence type="ECO:0000313" key="1">
    <source>
        <dbReference type="EMBL" id="MDM4019511.1"/>
    </source>
</evidence>
<dbReference type="RefSeq" id="WP_289167636.1">
    <property type="nucleotide sequence ID" value="NZ_JASZZN010000091.1"/>
</dbReference>
<comment type="caution">
    <text evidence="1">The sequence shown here is derived from an EMBL/GenBank/DDBJ whole genome shotgun (WGS) entry which is preliminary data.</text>
</comment>
<protein>
    <recommendedName>
        <fullName evidence="3">Knr4/Smi1-like domain-containing protein</fullName>
    </recommendedName>
</protein>
<organism evidence="1 2">
    <name type="scientific">Roseiconus lacunae</name>
    <dbReference type="NCBI Taxonomy" id="2605694"/>
    <lineage>
        <taxon>Bacteria</taxon>
        <taxon>Pseudomonadati</taxon>
        <taxon>Planctomycetota</taxon>
        <taxon>Planctomycetia</taxon>
        <taxon>Pirellulales</taxon>
        <taxon>Pirellulaceae</taxon>
        <taxon>Roseiconus</taxon>
    </lineage>
</organism>
<feature type="non-terminal residue" evidence="1">
    <location>
        <position position="1"/>
    </location>
</feature>
<accession>A0ABT7PT43</accession>
<evidence type="ECO:0000313" key="2">
    <source>
        <dbReference type="Proteomes" id="UP001239462"/>
    </source>
</evidence>
<name>A0ABT7PT43_9BACT</name>
<proteinExistence type="predicted"/>
<keyword evidence="2" id="KW-1185">Reference proteome</keyword>
<dbReference type="SUPFAM" id="SSF160631">
    <property type="entry name" value="SMI1/KNR4-like"/>
    <property type="match status" value="1"/>
</dbReference>
<sequence length="166" mass="18776">LFAHTSSIGVSMGQYEDVLKFLAECEEPTESQMNTRTTLTTDAARKLEQAFPGLPRDYVDYLVEVGSGAFRECQYAVYDRFLDPSDIFDAETAASFGKRILCFGDNFSGDPAGFLPDDNWRVVELWHDSRDLHDPKQNFGEFIRGKILMDSDGNDLVKVDRNRSSK</sequence>
<gene>
    <name evidence="1" type="ORF">QTN89_28925</name>
</gene>
<reference evidence="1 2" key="1">
    <citation type="submission" date="2023-06" db="EMBL/GenBank/DDBJ databases">
        <title>Roseiconus lacunae JC819 isolated from Gulf of Mannar region, Tamil Nadu.</title>
        <authorList>
            <person name="Pk S."/>
            <person name="Ch S."/>
            <person name="Ch V.R."/>
        </authorList>
    </citation>
    <scope>NUCLEOTIDE SEQUENCE [LARGE SCALE GENOMIC DNA]</scope>
    <source>
        <strain evidence="1 2">JC819</strain>
    </source>
</reference>
<dbReference type="EMBL" id="JASZZN010000091">
    <property type="protein sequence ID" value="MDM4019511.1"/>
    <property type="molecule type" value="Genomic_DNA"/>
</dbReference>
<evidence type="ECO:0008006" key="3">
    <source>
        <dbReference type="Google" id="ProtNLM"/>
    </source>
</evidence>
<dbReference type="InterPro" id="IPR037883">
    <property type="entry name" value="Knr4/Smi1-like_sf"/>
</dbReference>